<keyword evidence="11" id="KW-0862">Zinc</keyword>
<name>A0A8C4ZLK2_GADMO</name>
<keyword evidence="5" id="KW-0489">Methyltransferase</keyword>
<dbReference type="InterPro" id="IPR019786">
    <property type="entry name" value="Zinc_finger_PHD-type_CS"/>
</dbReference>
<evidence type="ECO:0000256" key="16">
    <source>
        <dbReference type="SAM" id="SignalP"/>
    </source>
</evidence>
<dbReference type="Proteomes" id="UP000694546">
    <property type="component" value="Chromosome 7"/>
</dbReference>
<feature type="domain" description="PHD-type" evidence="17">
    <location>
        <begin position="64"/>
        <end position="108"/>
    </location>
</feature>
<dbReference type="SMART" id="SM00293">
    <property type="entry name" value="PWWP"/>
    <property type="match status" value="1"/>
</dbReference>
<evidence type="ECO:0000259" key="20">
    <source>
        <dbReference type="PROSITE" id="PS50868"/>
    </source>
</evidence>
<evidence type="ECO:0000259" key="21">
    <source>
        <dbReference type="PROSITE" id="PS51215"/>
    </source>
</evidence>
<dbReference type="Pfam" id="PF00856">
    <property type="entry name" value="SET"/>
    <property type="match status" value="1"/>
</dbReference>
<feature type="domain" description="SET" evidence="18">
    <location>
        <begin position="299"/>
        <end position="418"/>
    </location>
</feature>
<evidence type="ECO:0000256" key="9">
    <source>
        <dbReference type="ARBA" id="ARBA00022737"/>
    </source>
</evidence>
<dbReference type="Gene3D" id="2.170.270.10">
    <property type="entry name" value="SET domain"/>
    <property type="match status" value="1"/>
</dbReference>
<reference evidence="22" key="2">
    <citation type="submission" date="2025-09" db="UniProtKB">
        <authorList>
            <consortium name="Ensembl"/>
        </authorList>
    </citation>
    <scope>IDENTIFICATION</scope>
</reference>
<evidence type="ECO:0000256" key="1">
    <source>
        <dbReference type="ARBA" id="ARBA00004123"/>
    </source>
</evidence>
<comment type="subcellular location">
    <subcellularLocation>
        <location evidence="2">Chromosome</location>
    </subcellularLocation>
    <subcellularLocation>
        <location evidence="1">Nucleus</location>
    </subcellularLocation>
</comment>
<keyword evidence="7" id="KW-0949">S-adenosyl-L-methionine</keyword>
<dbReference type="GO" id="GO:0005634">
    <property type="term" value="C:nucleus"/>
    <property type="evidence" value="ECO:0007669"/>
    <property type="project" value="UniProtKB-SubCell"/>
</dbReference>
<dbReference type="GeneTree" id="ENSGT00940000155027"/>
<dbReference type="GO" id="GO:0008270">
    <property type="term" value="F:zinc ion binding"/>
    <property type="evidence" value="ECO:0007669"/>
    <property type="project" value="UniProtKB-KW"/>
</dbReference>
<proteinExistence type="predicted"/>
<evidence type="ECO:0000256" key="3">
    <source>
        <dbReference type="ARBA" id="ARBA00022454"/>
    </source>
</evidence>
<dbReference type="GO" id="GO:0140938">
    <property type="term" value="F:histone H3 methyltransferase activity"/>
    <property type="evidence" value="ECO:0007669"/>
    <property type="project" value="UniProtKB-ARBA"/>
</dbReference>
<protein>
    <submittedName>
        <fullName evidence="22">Nuclear receptor binding SET domain protein 1</fullName>
    </submittedName>
</protein>
<evidence type="ECO:0000259" key="17">
    <source>
        <dbReference type="PROSITE" id="PS50016"/>
    </source>
</evidence>
<dbReference type="SUPFAM" id="SSF57903">
    <property type="entry name" value="FYVE/PHD zinc finger"/>
    <property type="match status" value="2"/>
</dbReference>
<evidence type="ECO:0000256" key="14">
    <source>
        <dbReference type="PROSITE-ProRule" id="PRU00146"/>
    </source>
</evidence>
<dbReference type="PROSITE" id="PS50812">
    <property type="entry name" value="PWWP"/>
    <property type="match status" value="1"/>
</dbReference>
<dbReference type="Pfam" id="PF00628">
    <property type="entry name" value="PHD"/>
    <property type="match status" value="1"/>
</dbReference>
<dbReference type="InterPro" id="IPR000313">
    <property type="entry name" value="PWWP_dom"/>
</dbReference>
<keyword evidence="4" id="KW-0597">Phosphoprotein</keyword>
<dbReference type="SMART" id="SM00249">
    <property type="entry name" value="PHD"/>
    <property type="match status" value="2"/>
</dbReference>
<feature type="compositionally biased region" description="Basic residues" evidence="15">
    <location>
        <begin position="455"/>
        <end position="466"/>
    </location>
</feature>
<evidence type="ECO:0000256" key="6">
    <source>
        <dbReference type="ARBA" id="ARBA00022679"/>
    </source>
</evidence>
<keyword evidence="3" id="KW-0158">Chromosome</keyword>
<dbReference type="InterPro" id="IPR006560">
    <property type="entry name" value="AWS_dom"/>
</dbReference>
<dbReference type="Gene3D" id="2.30.30.140">
    <property type="match status" value="1"/>
</dbReference>
<evidence type="ECO:0000256" key="10">
    <source>
        <dbReference type="ARBA" id="ARBA00022771"/>
    </source>
</evidence>
<dbReference type="SMART" id="SM00317">
    <property type="entry name" value="SET"/>
    <property type="match status" value="1"/>
</dbReference>
<evidence type="ECO:0000256" key="2">
    <source>
        <dbReference type="ARBA" id="ARBA00004286"/>
    </source>
</evidence>
<evidence type="ECO:0000256" key="15">
    <source>
        <dbReference type="SAM" id="MobiDB-lite"/>
    </source>
</evidence>
<dbReference type="SMART" id="SM00570">
    <property type="entry name" value="AWS"/>
    <property type="match status" value="1"/>
</dbReference>
<keyword evidence="8" id="KW-0479">Metal-binding</keyword>
<dbReference type="PROSITE" id="PS50280">
    <property type="entry name" value="SET"/>
    <property type="match status" value="1"/>
</dbReference>
<keyword evidence="13" id="KW-0539">Nucleus</keyword>
<dbReference type="Pfam" id="PF23004">
    <property type="entry name" value="PHDvar_NSD"/>
    <property type="match status" value="1"/>
</dbReference>
<feature type="domain" description="Post-SET" evidence="20">
    <location>
        <begin position="425"/>
        <end position="441"/>
    </location>
</feature>
<keyword evidence="16" id="KW-0732">Signal</keyword>
<evidence type="ECO:0000259" key="19">
    <source>
        <dbReference type="PROSITE" id="PS50812"/>
    </source>
</evidence>
<evidence type="ECO:0000256" key="11">
    <source>
        <dbReference type="ARBA" id="ARBA00022833"/>
    </source>
</evidence>
<evidence type="ECO:0000313" key="23">
    <source>
        <dbReference type="Proteomes" id="UP000694546"/>
    </source>
</evidence>
<dbReference type="PROSITE" id="PS50868">
    <property type="entry name" value="POST_SET"/>
    <property type="match status" value="1"/>
</dbReference>
<evidence type="ECO:0000259" key="18">
    <source>
        <dbReference type="PROSITE" id="PS50280"/>
    </source>
</evidence>
<dbReference type="AlphaFoldDB" id="A0A8C4ZLK2"/>
<dbReference type="SMART" id="SM00508">
    <property type="entry name" value="PostSET"/>
    <property type="match status" value="1"/>
</dbReference>
<evidence type="ECO:0000256" key="7">
    <source>
        <dbReference type="ARBA" id="ARBA00022691"/>
    </source>
</evidence>
<dbReference type="InterPro" id="IPR046341">
    <property type="entry name" value="SET_dom_sf"/>
</dbReference>
<evidence type="ECO:0000256" key="5">
    <source>
        <dbReference type="ARBA" id="ARBA00022603"/>
    </source>
</evidence>
<dbReference type="GO" id="GO:0032259">
    <property type="term" value="P:methylation"/>
    <property type="evidence" value="ECO:0007669"/>
    <property type="project" value="UniProtKB-KW"/>
</dbReference>
<dbReference type="InterPro" id="IPR013083">
    <property type="entry name" value="Znf_RING/FYVE/PHD"/>
</dbReference>
<evidence type="ECO:0000313" key="22">
    <source>
        <dbReference type="Ensembl" id="ENSGMOP00000017432.2"/>
    </source>
</evidence>
<evidence type="ECO:0000256" key="4">
    <source>
        <dbReference type="ARBA" id="ARBA00022553"/>
    </source>
</evidence>
<dbReference type="GO" id="GO:0016279">
    <property type="term" value="F:protein-lysine N-methyltransferase activity"/>
    <property type="evidence" value="ECO:0007669"/>
    <property type="project" value="UniProtKB-ARBA"/>
</dbReference>
<dbReference type="InterPro" id="IPR001214">
    <property type="entry name" value="SET_dom"/>
</dbReference>
<dbReference type="PROSITE" id="PS51215">
    <property type="entry name" value="AWS"/>
    <property type="match status" value="1"/>
</dbReference>
<accession>A0A8C4ZLK2</accession>
<feature type="region of interest" description="Disordered" evidence="15">
    <location>
        <begin position="447"/>
        <end position="466"/>
    </location>
</feature>
<keyword evidence="6" id="KW-0808">Transferase</keyword>
<dbReference type="Pfam" id="PF17907">
    <property type="entry name" value="AWS"/>
    <property type="match status" value="1"/>
</dbReference>
<feature type="domain" description="PWWP" evidence="19">
    <location>
        <begin position="113"/>
        <end position="175"/>
    </location>
</feature>
<dbReference type="Ensembl" id="ENSGMOT00000017862.2">
    <property type="protein sequence ID" value="ENSGMOP00000017432.2"/>
    <property type="gene ID" value="ENSGMOG00000013309.2"/>
</dbReference>
<dbReference type="InterPro" id="IPR050777">
    <property type="entry name" value="SET2_Histone-Lys_MeTrsfase"/>
</dbReference>
<feature type="chain" id="PRO_5045349460" evidence="16">
    <location>
        <begin position="19"/>
        <end position="636"/>
    </location>
</feature>
<dbReference type="InterPro" id="IPR011011">
    <property type="entry name" value="Znf_FYVE_PHD"/>
</dbReference>
<dbReference type="Pfam" id="PF17982">
    <property type="entry name" value="C5HCH"/>
    <property type="match status" value="1"/>
</dbReference>
<dbReference type="Gene3D" id="3.30.40.10">
    <property type="entry name" value="Zinc/RING finger domain, C3HC4 (zinc finger)"/>
    <property type="match status" value="2"/>
</dbReference>
<keyword evidence="10 14" id="KW-0863">Zinc-finger</keyword>
<reference evidence="22" key="1">
    <citation type="submission" date="2025-08" db="UniProtKB">
        <authorList>
            <consortium name="Ensembl"/>
        </authorList>
    </citation>
    <scope>IDENTIFICATION</scope>
</reference>
<feature type="signal peptide" evidence="16">
    <location>
        <begin position="1"/>
        <end position="18"/>
    </location>
</feature>
<evidence type="ECO:0000256" key="13">
    <source>
        <dbReference type="ARBA" id="ARBA00023242"/>
    </source>
</evidence>
<organism evidence="22 23">
    <name type="scientific">Gadus morhua</name>
    <name type="common">Atlantic cod</name>
    <dbReference type="NCBI Taxonomy" id="8049"/>
    <lineage>
        <taxon>Eukaryota</taxon>
        <taxon>Metazoa</taxon>
        <taxon>Chordata</taxon>
        <taxon>Craniata</taxon>
        <taxon>Vertebrata</taxon>
        <taxon>Euteleostomi</taxon>
        <taxon>Actinopterygii</taxon>
        <taxon>Neopterygii</taxon>
        <taxon>Teleostei</taxon>
        <taxon>Neoteleostei</taxon>
        <taxon>Acanthomorphata</taxon>
        <taxon>Zeiogadaria</taxon>
        <taxon>Gadariae</taxon>
        <taxon>Gadiformes</taxon>
        <taxon>Gadoidei</taxon>
        <taxon>Gadidae</taxon>
        <taxon>Gadus</taxon>
    </lineage>
</organism>
<sequence length="636" mass="71709">VCVCVCVLSVLLCRLMRCVRCPVAYHATDVCLAAGCVVLSNNSIVCPNHFSARRGVKNHEHVNVSWCFVCTEGGSLLCCESCPAAFHRECLNIDMPKGSWYCNDCRAGKKPHYKDLLWVKVGRYRWWPAEVSHPKSIPENIQRMKHDVGEFPVHFFGSNDYLWTYQARVFPYMDVDANSKERMGKGVDGVYKKALEEAAVRFRELQAELELRQLQEDRRNNRKPPPFKLIKVNRPIGKVQIIVADLSEIPRCNCKASDESPCGTDSECINRMLLYECHPQVCPAGERCLNQAFLKRQYSKVEIFRTLSRGWGLRCGHIIKKVGGDFVSEYVGEVIDEEECRSRIRHAQENDICNFYMLTLDKDRVIDAGPKGNEARFMNHSCQPNCETQKWTVGGDTRVGLFALVDIPAGIELTFNYNLECLGNGKTVCKCGAANCSGFLGVRPKNNPRTDDKGRRMKKNQAKRKSQAVLTKEREDECFSCGDGGQMVSCKRAGCPKVYHADCLNLTKRPAGRWECPWHQCDICTKEAASFCEMCPSSYCAQHRDGLLFISKLDGKLCCSEHDPCGPDPLEPGEIREYTPDAAVLSLSGLSWCLLSMTLVSFIQRARPLVQLVCVFSTWLKMTSPLPCRPSMVHAM</sequence>
<keyword evidence="12" id="KW-0156">Chromatin regulator</keyword>
<gene>
    <name evidence="22" type="primary">NSD1</name>
    <name evidence="22" type="synonym">nsd1b</name>
</gene>
<dbReference type="InterPro" id="IPR019787">
    <property type="entry name" value="Znf_PHD-finger"/>
</dbReference>
<dbReference type="GO" id="GO:0005694">
    <property type="term" value="C:chromosome"/>
    <property type="evidence" value="ECO:0007669"/>
    <property type="project" value="UniProtKB-SubCell"/>
</dbReference>
<dbReference type="InterPro" id="IPR003616">
    <property type="entry name" value="Post-SET_dom"/>
</dbReference>
<dbReference type="SUPFAM" id="SSF63748">
    <property type="entry name" value="Tudor/PWWP/MBT"/>
    <property type="match status" value="1"/>
</dbReference>
<dbReference type="InterPro" id="IPR055197">
    <property type="entry name" value="PHDvar_NSD"/>
</dbReference>
<dbReference type="InterPro" id="IPR041306">
    <property type="entry name" value="C5HCH"/>
</dbReference>
<dbReference type="PROSITE" id="PS50016">
    <property type="entry name" value="ZF_PHD_2"/>
    <property type="match status" value="1"/>
</dbReference>
<evidence type="ECO:0000256" key="8">
    <source>
        <dbReference type="ARBA" id="ARBA00022723"/>
    </source>
</evidence>
<dbReference type="InterPro" id="IPR001965">
    <property type="entry name" value="Znf_PHD"/>
</dbReference>
<keyword evidence="9" id="KW-0677">Repeat</keyword>
<dbReference type="PANTHER" id="PTHR22884">
    <property type="entry name" value="SET DOMAIN PROTEINS"/>
    <property type="match status" value="1"/>
</dbReference>
<dbReference type="Pfam" id="PF00855">
    <property type="entry name" value="PWWP"/>
    <property type="match status" value="1"/>
</dbReference>
<dbReference type="PROSITE" id="PS01359">
    <property type="entry name" value="ZF_PHD_1"/>
    <property type="match status" value="1"/>
</dbReference>
<keyword evidence="23" id="KW-1185">Reference proteome</keyword>
<evidence type="ECO:0000256" key="12">
    <source>
        <dbReference type="ARBA" id="ARBA00022853"/>
    </source>
</evidence>
<dbReference type="SUPFAM" id="SSF82199">
    <property type="entry name" value="SET domain"/>
    <property type="match status" value="1"/>
</dbReference>
<feature type="domain" description="AWS" evidence="21">
    <location>
        <begin position="247"/>
        <end position="297"/>
    </location>
</feature>